<evidence type="ECO:0000313" key="2">
    <source>
        <dbReference type="Proteomes" id="UP000186551"/>
    </source>
</evidence>
<evidence type="ECO:0008006" key="3">
    <source>
        <dbReference type="Google" id="ProtNLM"/>
    </source>
</evidence>
<proteinExistence type="predicted"/>
<dbReference type="EMBL" id="LVWA01000003">
    <property type="protein sequence ID" value="OKL41385.1"/>
    <property type="molecule type" value="Genomic_DNA"/>
</dbReference>
<evidence type="ECO:0000313" key="1">
    <source>
        <dbReference type="EMBL" id="OKL41385.1"/>
    </source>
</evidence>
<dbReference type="AlphaFoldDB" id="A0A1Q5PGN9"/>
<sequence>MIFSDKNGRAAERSRRFAKQVALWSLLVLLLVSMLSAVRPDAGVAPIVLKYESLPFSAKEFYVAGVVDARADKKAVAHIIPAPAPGKALVTTTVPTDLQGGGLQAVQQYISKGIPANKKLRPIIITLREFEVKEKPGENGRVQGQAVTAMKFELQGDGEIIPLTEYKGGIRYNRPASQVEAVEPALRQSLTGALAYFNKWMEENANTNPRLAKSIKVIFTDYSVPAAADTVFYSPKRPLNWNDFTGGPSKPSKFAAAVFPGFAYEGRSEVVNGELHLYLDMKVYVLQSSSWVKPDSRNDYSLNHEQKHFDLVKLVAERFKKKITPEILSVEDYNSIIQYHYIESFREMNQLQDQYDTETQHGLNKVVQEQWNRKIAEELGRL</sequence>
<protein>
    <recommendedName>
        <fullName evidence="3">DUF922 domain-containing protein</fullName>
    </recommendedName>
</protein>
<reference evidence="1 2" key="1">
    <citation type="submission" date="2016-03" db="EMBL/GenBank/DDBJ databases">
        <title>Genome sequence of Pontibacter sp. nov., of the family cytophagaceae, isolated from marine sediment of the Yellow Sea, China.</title>
        <authorList>
            <person name="Zhang G."/>
            <person name="Zhang R."/>
        </authorList>
    </citation>
    <scope>NUCLEOTIDE SEQUENCE [LARGE SCALE GENOMIC DNA]</scope>
    <source>
        <strain evidence="1 2">S10-8</strain>
    </source>
</reference>
<dbReference type="RefSeq" id="WP_073850800.1">
    <property type="nucleotide sequence ID" value="NZ_LVWA01000003.1"/>
</dbReference>
<keyword evidence="2" id="KW-1185">Reference proteome</keyword>
<dbReference type="OrthoDB" id="5431540at2"/>
<dbReference type="STRING" id="1797110.A3841_10005"/>
<dbReference type="Proteomes" id="UP000186551">
    <property type="component" value="Unassembled WGS sequence"/>
</dbReference>
<gene>
    <name evidence="1" type="ORF">A3841_10005</name>
</gene>
<comment type="caution">
    <text evidence="1">The sequence shown here is derived from an EMBL/GenBank/DDBJ whole genome shotgun (WGS) entry which is preliminary data.</text>
</comment>
<organism evidence="1 2">
    <name type="scientific">Pontibacter flavimaris</name>
    <dbReference type="NCBI Taxonomy" id="1797110"/>
    <lineage>
        <taxon>Bacteria</taxon>
        <taxon>Pseudomonadati</taxon>
        <taxon>Bacteroidota</taxon>
        <taxon>Cytophagia</taxon>
        <taxon>Cytophagales</taxon>
        <taxon>Hymenobacteraceae</taxon>
        <taxon>Pontibacter</taxon>
    </lineage>
</organism>
<accession>A0A1Q5PGN9</accession>
<name>A0A1Q5PGN9_9BACT</name>